<evidence type="ECO:0000256" key="7">
    <source>
        <dbReference type="ARBA" id="ARBA00022490"/>
    </source>
</evidence>
<keyword evidence="34" id="KW-1185">Reference proteome</keyword>
<comment type="subcellular location">
    <subcellularLocation>
        <location evidence="2">Cytoplasm</location>
        <location evidence="2">Cytosol</location>
    </subcellularLocation>
</comment>
<dbReference type="Gene3D" id="3.40.50.720">
    <property type="entry name" value="NAD(P)-binding Rossmann-like Domain"/>
    <property type="match status" value="1"/>
</dbReference>
<evidence type="ECO:0000256" key="15">
    <source>
        <dbReference type="ARBA" id="ARBA00022842"/>
    </source>
</evidence>
<feature type="domain" description="ATP-citrate synthase/succinyl-CoA ligase C-terminal" evidence="30">
    <location>
        <begin position="726"/>
        <end position="851"/>
    </location>
</feature>
<dbReference type="SUPFAM" id="SSF52210">
    <property type="entry name" value="Succinyl-CoA synthetase domains"/>
    <property type="match status" value="1"/>
</dbReference>
<evidence type="ECO:0000256" key="29">
    <source>
        <dbReference type="SAM" id="MobiDB-lite"/>
    </source>
</evidence>
<evidence type="ECO:0000259" key="32">
    <source>
        <dbReference type="Pfam" id="PF24948"/>
    </source>
</evidence>
<dbReference type="InterPro" id="IPR016102">
    <property type="entry name" value="Succinyl-CoA_synth-like"/>
</dbReference>
<evidence type="ECO:0000256" key="12">
    <source>
        <dbReference type="ARBA" id="ARBA00022723"/>
    </source>
</evidence>
<proteinExistence type="inferred from homology"/>
<evidence type="ECO:0000256" key="28">
    <source>
        <dbReference type="PIRSR" id="PIRSR036511-1"/>
    </source>
</evidence>
<dbReference type="GO" id="GO:0006101">
    <property type="term" value="P:citrate metabolic process"/>
    <property type="evidence" value="ECO:0007669"/>
    <property type="project" value="InterPro"/>
</dbReference>
<evidence type="ECO:0000313" key="34">
    <source>
        <dbReference type="Proteomes" id="UP000078512"/>
    </source>
</evidence>
<feature type="domain" description="ATP-citrate synthase citrate-binding" evidence="31">
    <location>
        <begin position="304"/>
        <end position="482"/>
    </location>
</feature>
<evidence type="ECO:0000256" key="19">
    <source>
        <dbReference type="ARBA" id="ARBA00030151"/>
    </source>
</evidence>
<dbReference type="EC" id="2.3.3.8" evidence="6"/>
<evidence type="ECO:0000256" key="13">
    <source>
        <dbReference type="ARBA" id="ARBA00022741"/>
    </source>
</evidence>
<evidence type="ECO:0000256" key="18">
    <source>
        <dbReference type="ARBA" id="ARBA00023098"/>
    </source>
</evidence>
<keyword evidence="16" id="KW-0832">Ubl conjugation</keyword>
<comment type="function">
    <text evidence="27">Catalyzes the cleavage of citrate into oxaloacetate and acetyl-CoA, the latter serving as common substrate in multiple biochemical reactions in protein, carbohydrate and lipid metabolism.</text>
</comment>
<evidence type="ECO:0000256" key="22">
    <source>
        <dbReference type="ARBA" id="ARBA00054002"/>
    </source>
</evidence>
<dbReference type="SUPFAM" id="SSF48256">
    <property type="entry name" value="Citrate synthase"/>
    <property type="match status" value="1"/>
</dbReference>
<feature type="active site" description="Tele-phosphohistidine intermediate" evidence="28">
    <location>
        <position position="826"/>
    </location>
</feature>
<evidence type="ECO:0000256" key="20">
    <source>
        <dbReference type="ARBA" id="ARBA00030982"/>
    </source>
</evidence>
<sequence>MSAKAVREYDGKLLLAHWLHRVAVPSTSTEPTTGSKFIQPTTRLAHISIDTSLLQDKAQFEQHVRSTLDQLEVTHPWLLTNKLVAKPDQLIKRRGKSGLLLLNADWADARAWIEKHAAKDVLVDSVAGVLKTFLVEPFIPHPSNTEYYICINSDRDGDNILFTHEGGIEVGDVDAKALKLQVKVQDAFPTAESIRSALLVHVPEAKHDVLVDFISRLYAVYIDLHFTYLEINPLVVLDPTEDEPARVYYLDLAAKLDQTAEFEAGPKWAIARAPQNIGIAGVAPSSAVGADAGPGMDFPAPFGRELTKEEAYVQELDSKTGASLKLTILNKDGRIWTMVAGGGASVVYSDAIAALGQAHELANYGEYSGAPTETQTYEYAKTILDLMTRSAVPHPEGKVLIIGGGIANFTNVASTFKGIVRALTEFKQPLIAHKVRIFVRRGGPNYQEGLRSMRQLGESLGVEIQVFGPETHITEIVPLALTGQSSDNLAATTSGAQASSGNLLQDQLLGTNANSNVATPVPTAPVSRAGTPPPGERMTYFTDADKTAGGAHDANVPFTAHTRSFIYGMQPRAVQGMLDFDFICKREVPSVAAMIYPFGGAHVQKFYWGTKETLLPVYTTLEEACAKFPEVDTIVNFASCRSVYQSTVDILKHSSQIKTVSIIAEGVPERRARQILWEAKEKDVLVIGPATVGGIKPGCFKIGNTGGMMDNIVSSKLYRSGSVAYVSKSGGMSNELNNIISRTTDGVYEGVAIGGDRYPGSTFIDHLLRYEQDPNCKMLVLLGEVGGVEEYKVCEAIKNGTIRKPVIAWCIGTCAKMFATEVQFGHAGALAQSDLETADAKNKALRAAGVVVPDTFEKLPLVLSQTFQSLVKKGTIQLKPEPETPKIPIDYSWAQELGLVRKPASFVSTICDDRGQELLYAGMRISDVFKEDIGIGGVLSLLWFKRRLPDYACKFIEMVLMLTADHGPAVSGAHNTIVTARAGKDLVSSLCAGLLTIGDRFGGALDGAAEQFSSAYDKSLTPREFVSVMRKQNKLILGIGHKIKSRTNPDLRVEIIKDYAKKHFPSTPVLDYALQVENITTSKKDNLILNVDGAIGILFVDLLRNSGAFTREEAEEYIKIGTLNGLFVLGRSIGFIGHYLDQKRLKQGLYRHPWDDISYLTPGNELGRTVASLDSINKKA</sequence>
<dbReference type="AlphaFoldDB" id="A0A197K4A3"/>
<evidence type="ECO:0000313" key="33">
    <source>
        <dbReference type="EMBL" id="OAQ32018.1"/>
    </source>
</evidence>
<keyword evidence="8" id="KW-1017">Isopeptide bond</keyword>
<evidence type="ECO:0000256" key="2">
    <source>
        <dbReference type="ARBA" id="ARBA00004514"/>
    </source>
</evidence>
<dbReference type="Gene3D" id="3.40.50.261">
    <property type="entry name" value="Succinyl-CoA synthetase domains"/>
    <property type="match status" value="2"/>
</dbReference>
<dbReference type="PROSITE" id="PS00399">
    <property type="entry name" value="SUCCINYL_COA_LIG_2"/>
    <property type="match status" value="1"/>
</dbReference>
<dbReference type="FunFam" id="3.40.50.261:FF:000003">
    <property type="entry name" value="ATP-citrate synthase subunit"/>
    <property type="match status" value="1"/>
</dbReference>
<protein>
    <recommendedName>
        <fullName evidence="6">ATP citrate synthase</fullName>
        <ecNumber evidence="6">2.3.3.8</ecNumber>
    </recommendedName>
    <alternativeName>
        <fullName evidence="19">ATP-citrate (pro-S-)-lyase</fullName>
    </alternativeName>
    <alternativeName>
        <fullName evidence="25">ATP-citrate (pro-S-)-lyase 1</fullName>
    </alternativeName>
    <alternativeName>
        <fullName evidence="20">Citrate cleavage enzyme</fullName>
    </alternativeName>
    <alternativeName>
        <fullName evidence="26">Citrate cleavage enzyme subunit 1</fullName>
    </alternativeName>
</protein>
<keyword evidence="18" id="KW-0443">Lipid metabolism</keyword>
<organism evidence="33 34">
    <name type="scientific">Linnemannia elongata AG-77</name>
    <dbReference type="NCBI Taxonomy" id="1314771"/>
    <lineage>
        <taxon>Eukaryota</taxon>
        <taxon>Fungi</taxon>
        <taxon>Fungi incertae sedis</taxon>
        <taxon>Mucoromycota</taxon>
        <taxon>Mortierellomycotina</taxon>
        <taxon>Mortierellomycetes</taxon>
        <taxon>Mortierellales</taxon>
        <taxon>Mortierellaceae</taxon>
        <taxon>Linnemannia</taxon>
    </lineage>
</organism>
<dbReference type="SUPFAM" id="SSF51735">
    <property type="entry name" value="NAD(P)-binding Rossmann-fold domains"/>
    <property type="match status" value="1"/>
</dbReference>
<dbReference type="OrthoDB" id="3261737at2759"/>
<dbReference type="GO" id="GO:0005524">
    <property type="term" value="F:ATP binding"/>
    <property type="evidence" value="ECO:0007669"/>
    <property type="project" value="UniProtKB-KW"/>
</dbReference>
<dbReference type="Pfam" id="PF24948">
    <property type="entry name" value="Citrate_synth_N"/>
    <property type="match status" value="1"/>
</dbReference>
<keyword evidence="14" id="KW-0067">ATP-binding</keyword>
<evidence type="ECO:0000256" key="9">
    <source>
        <dbReference type="ARBA" id="ARBA00022516"/>
    </source>
</evidence>
<dbReference type="InterPro" id="IPR036291">
    <property type="entry name" value="NAD(P)-bd_dom_sf"/>
</dbReference>
<keyword evidence="7" id="KW-0963">Cytoplasm</keyword>
<dbReference type="GO" id="GO:0003878">
    <property type="term" value="F:ATP citrate synthase activity"/>
    <property type="evidence" value="ECO:0007669"/>
    <property type="project" value="UniProtKB-EC"/>
</dbReference>
<dbReference type="FunFam" id="3.40.50.261:FF:000004">
    <property type="entry name" value="ATP-citrate synthase subunit"/>
    <property type="match status" value="1"/>
</dbReference>
<dbReference type="STRING" id="1314771.A0A197K4A3"/>
<dbReference type="SUPFAM" id="SSF56059">
    <property type="entry name" value="Glutathione synthetase ATP-binding domain-like"/>
    <property type="match status" value="1"/>
</dbReference>
<evidence type="ECO:0000256" key="23">
    <source>
        <dbReference type="ARBA" id="ARBA00060724"/>
    </source>
</evidence>
<dbReference type="InterPro" id="IPR056749">
    <property type="entry name" value="Citrate_synth_N"/>
</dbReference>
<comment type="similarity">
    <text evidence="3">In the C-terminal section; belongs to the succinate/malate CoA ligase alpha subunit family.</text>
</comment>
<evidence type="ECO:0000256" key="24">
    <source>
        <dbReference type="ARBA" id="ARBA00062455"/>
    </source>
</evidence>
<dbReference type="Proteomes" id="UP000078512">
    <property type="component" value="Unassembled WGS sequence"/>
</dbReference>
<keyword evidence="12" id="KW-0479">Metal-binding</keyword>
<comment type="function">
    <text evidence="22">Catalyzes the formation of cytosolic acetyl-CoA, which is mainly used for the biosynthesis of fatty acids and sterols.</text>
</comment>
<dbReference type="InterPro" id="IPR033847">
    <property type="entry name" value="Citrt_syn/SCS-alpha_CS"/>
</dbReference>
<comment type="similarity">
    <text evidence="23">Belongs to the succinate/malate CoA ligase alpha subunit family.</text>
</comment>
<dbReference type="InterPro" id="IPR032263">
    <property type="entry name" value="Citrate-bd"/>
</dbReference>
<evidence type="ECO:0000256" key="17">
    <source>
        <dbReference type="ARBA" id="ARBA00022990"/>
    </source>
</evidence>
<evidence type="ECO:0000256" key="16">
    <source>
        <dbReference type="ARBA" id="ARBA00022843"/>
    </source>
</evidence>
<evidence type="ECO:0000256" key="27">
    <source>
        <dbReference type="ARBA" id="ARBA00093367"/>
    </source>
</evidence>
<accession>A0A197K4A3</accession>
<evidence type="ECO:0000259" key="31">
    <source>
        <dbReference type="Pfam" id="PF16114"/>
    </source>
</evidence>
<evidence type="ECO:0000256" key="10">
    <source>
        <dbReference type="ARBA" id="ARBA00022553"/>
    </source>
</evidence>
<dbReference type="GO" id="GO:0006085">
    <property type="term" value="P:acetyl-CoA biosynthetic process"/>
    <property type="evidence" value="ECO:0007669"/>
    <property type="project" value="InterPro"/>
</dbReference>
<dbReference type="PROSITE" id="PS01216">
    <property type="entry name" value="SUCCINYL_COA_LIG_1"/>
    <property type="match status" value="1"/>
</dbReference>
<dbReference type="PANTHER" id="PTHR23118:SF42">
    <property type="entry name" value="ATP-CITRATE SYNTHASE"/>
    <property type="match status" value="1"/>
</dbReference>
<dbReference type="EMBL" id="KV442027">
    <property type="protein sequence ID" value="OAQ32018.1"/>
    <property type="molecule type" value="Genomic_DNA"/>
</dbReference>
<dbReference type="InterPro" id="IPR017866">
    <property type="entry name" value="Succ-CoA_synthase_bsu_CS"/>
</dbReference>
<dbReference type="FunFam" id="1.10.230.10:FF:000005">
    <property type="entry name" value="ATP-citrate synthase subunit 1"/>
    <property type="match status" value="1"/>
</dbReference>
<dbReference type="InterPro" id="IPR036969">
    <property type="entry name" value="Citrate_synthase_sf"/>
</dbReference>
<keyword evidence="10" id="KW-0597">Phosphoprotein</keyword>
<dbReference type="GO" id="GO:0005829">
    <property type="term" value="C:cytosol"/>
    <property type="evidence" value="ECO:0007669"/>
    <property type="project" value="UniProtKB-SubCell"/>
</dbReference>
<feature type="domain" description="ATP-citrate synthase ATP-grasp" evidence="32">
    <location>
        <begin position="2"/>
        <end position="268"/>
    </location>
</feature>
<comment type="cofactor">
    <cofactor evidence="1">
        <name>Mg(2+)</name>
        <dbReference type="ChEBI" id="CHEBI:18420"/>
    </cofactor>
</comment>
<feature type="region of interest" description="Disordered" evidence="29">
    <location>
        <begin position="514"/>
        <end position="540"/>
    </location>
</feature>
<dbReference type="InterPro" id="IPR005811">
    <property type="entry name" value="SUCC_ACL_C"/>
</dbReference>
<dbReference type="Pfam" id="PF00285">
    <property type="entry name" value="Citrate_synt"/>
    <property type="match status" value="1"/>
</dbReference>
<dbReference type="GO" id="GO:0006633">
    <property type="term" value="P:fatty acid biosynthetic process"/>
    <property type="evidence" value="ECO:0007669"/>
    <property type="project" value="TreeGrafter"/>
</dbReference>
<dbReference type="Gene3D" id="1.10.580.10">
    <property type="entry name" value="Citrate Synthase, domain 1"/>
    <property type="match status" value="1"/>
</dbReference>
<dbReference type="InterPro" id="IPR017440">
    <property type="entry name" value="Cit_synth/succinyl-CoA_lig_AS"/>
</dbReference>
<comment type="catalytic activity">
    <reaction evidence="21">
        <text>oxaloacetate + acetyl-CoA + ADP + phosphate = citrate + ATP + CoA</text>
        <dbReference type="Rhea" id="RHEA:21160"/>
        <dbReference type="ChEBI" id="CHEBI:16452"/>
        <dbReference type="ChEBI" id="CHEBI:16947"/>
        <dbReference type="ChEBI" id="CHEBI:30616"/>
        <dbReference type="ChEBI" id="CHEBI:43474"/>
        <dbReference type="ChEBI" id="CHEBI:57287"/>
        <dbReference type="ChEBI" id="CHEBI:57288"/>
        <dbReference type="ChEBI" id="CHEBI:456216"/>
        <dbReference type="EC" id="2.3.3.8"/>
    </reaction>
</comment>
<evidence type="ECO:0000256" key="25">
    <source>
        <dbReference type="ARBA" id="ARBA00076189"/>
    </source>
</evidence>
<dbReference type="InterPro" id="IPR014608">
    <property type="entry name" value="ATP-citrate_synthase"/>
</dbReference>
<evidence type="ECO:0000256" key="14">
    <source>
        <dbReference type="ARBA" id="ARBA00022840"/>
    </source>
</evidence>
<dbReference type="GO" id="GO:0046872">
    <property type="term" value="F:metal ion binding"/>
    <property type="evidence" value="ECO:0007669"/>
    <property type="project" value="UniProtKB-KW"/>
</dbReference>
<evidence type="ECO:0000256" key="11">
    <source>
        <dbReference type="ARBA" id="ARBA00022679"/>
    </source>
</evidence>
<evidence type="ECO:0000256" key="8">
    <source>
        <dbReference type="ARBA" id="ARBA00022499"/>
    </source>
</evidence>
<evidence type="ECO:0000256" key="1">
    <source>
        <dbReference type="ARBA" id="ARBA00001946"/>
    </source>
</evidence>
<comment type="similarity">
    <text evidence="4">In the N-terminal section; belongs to the succinate/malate CoA ligase beta subunit family.</text>
</comment>
<dbReference type="InterPro" id="IPR002020">
    <property type="entry name" value="Citrate_synthase"/>
</dbReference>
<dbReference type="CDD" id="cd06100">
    <property type="entry name" value="CCL_ACL-C"/>
    <property type="match status" value="1"/>
</dbReference>
<comment type="subunit">
    <text evidence="5">Homotetramer.</text>
</comment>
<gene>
    <name evidence="33" type="ORF">K457DRAFT_135759</name>
</gene>
<dbReference type="Pfam" id="PF16114">
    <property type="entry name" value="Citrate_bind"/>
    <property type="match status" value="1"/>
</dbReference>
<dbReference type="FunFam" id="1.10.580.10:FF:000009">
    <property type="entry name" value="ATP-citrate synthase"/>
    <property type="match status" value="1"/>
</dbReference>
<keyword evidence="9" id="KW-0444">Lipid biosynthesis</keyword>
<keyword evidence="15" id="KW-0460">Magnesium</keyword>
<dbReference type="PIRSF" id="PIRSF036511">
    <property type="entry name" value="ATP_citrt_syn"/>
    <property type="match status" value="1"/>
</dbReference>
<keyword evidence="11" id="KW-0808">Transferase</keyword>
<comment type="subunit">
    <text evidence="24">Composed of two subunits.</text>
</comment>
<dbReference type="PANTHER" id="PTHR23118">
    <property type="entry name" value="ATP-CITRATE SYNTHASE"/>
    <property type="match status" value="1"/>
</dbReference>
<dbReference type="InterPro" id="IPR016143">
    <property type="entry name" value="Citrate_synth-like_sm_a-sub"/>
</dbReference>
<keyword evidence="17" id="KW-0007">Acetylation</keyword>
<evidence type="ECO:0000256" key="21">
    <source>
        <dbReference type="ARBA" id="ARBA00047593"/>
    </source>
</evidence>
<evidence type="ECO:0000256" key="3">
    <source>
        <dbReference type="ARBA" id="ARBA00005899"/>
    </source>
</evidence>
<dbReference type="InterPro" id="IPR016142">
    <property type="entry name" value="Citrate_synth-like_lrg_a-sub"/>
</dbReference>
<evidence type="ECO:0000256" key="5">
    <source>
        <dbReference type="ARBA" id="ARBA00011881"/>
    </source>
</evidence>
<dbReference type="Gene3D" id="3.30.470.110">
    <property type="match status" value="1"/>
</dbReference>
<keyword evidence="13" id="KW-0547">Nucleotide-binding</keyword>
<evidence type="ECO:0000259" key="30">
    <source>
        <dbReference type="Pfam" id="PF00549"/>
    </source>
</evidence>
<dbReference type="Gene3D" id="1.10.230.10">
    <property type="entry name" value="Cytochrome P450-Terp, domain 2"/>
    <property type="match status" value="1"/>
</dbReference>
<dbReference type="PROSITE" id="PS01217">
    <property type="entry name" value="SUCCINYL_COA_LIG_3"/>
    <property type="match status" value="1"/>
</dbReference>
<evidence type="ECO:0000256" key="4">
    <source>
        <dbReference type="ARBA" id="ARBA00010719"/>
    </source>
</evidence>
<dbReference type="FunFam" id="3.30.470.110:FF:000003">
    <property type="entry name" value="ATP-citrate synthase subunit 2"/>
    <property type="match status" value="1"/>
</dbReference>
<name>A0A197K4A3_9FUNG</name>
<dbReference type="Pfam" id="PF00549">
    <property type="entry name" value="Ligase_CoA"/>
    <property type="match status" value="1"/>
</dbReference>
<reference evidence="33 34" key="1">
    <citation type="submission" date="2016-05" db="EMBL/GenBank/DDBJ databases">
        <title>Genome sequencing reveals origins of a unique bacterial endosymbiosis in the earliest lineages of terrestrial Fungi.</title>
        <authorList>
            <consortium name="DOE Joint Genome Institute"/>
            <person name="Uehling J."/>
            <person name="Gryganskyi A."/>
            <person name="Hameed K."/>
            <person name="Tschaplinski T."/>
            <person name="Misztal P."/>
            <person name="Wu S."/>
            <person name="Desiro A."/>
            <person name="Vande Pol N."/>
            <person name="Du Z.-Y."/>
            <person name="Zienkiewicz A."/>
            <person name="Zienkiewicz K."/>
            <person name="Morin E."/>
            <person name="Tisserant E."/>
            <person name="Splivallo R."/>
            <person name="Hainaut M."/>
            <person name="Henrissat B."/>
            <person name="Ohm R."/>
            <person name="Kuo A."/>
            <person name="Yan J."/>
            <person name="Lipzen A."/>
            <person name="Nolan M."/>
            <person name="Labutti K."/>
            <person name="Barry K."/>
            <person name="Goldstein A."/>
            <person name="Labbe J."/>
            <person name="Schadt C."/>
            <person name="Tuskan G."/>
            <person name="Grigoriev I."/>
            <person name="Martin F."/>
            <person name="Vilgalys R."/>
            <person name="Bonito G."/>
        </authorList>
    </citation>
    <scope>NUCLEOTIDE SEQUENCE [LARGE SCALE GENOMIC DNA]</scope>
    <source>
        <strain evidence="33 34">AG-77</strain>
    </source>
</reference>
<dbReference type="FunFam" id="3.40.50.720:FF:000024">
    <property type="entry name" value="Probable ATP-citrate synthase"/>
    <property type="match status" value="1"/>
</dbReference>
<evidence type="ECO:0000256" key="6">
    <source>
        <dbReference type="ARBA" id="ARBA00012639"/>
    </source>
</evidence>
<evidence type="ECO:0000256" key="26">
    <source>
        <dbReference type="ARBA" id="ARBA00083544"/>
    </source>
</evidence>